<dbReference type="AlphaFoldDB" id="A0A6S5C5Z2"/>
<organism evidence="1 2">
    <name type="scientific">Aeromonas veronii</name>
    <dbReference type="NCBI Taxonomy" id="654"/>
    <lineage>
        <taxon>Bacteria</taxon>
        <taxon>Pseudomonadati</taxon>
        <taxon>Pseudomonadota</taxon>
        <taxon>Gammaproteobacteria</taxon>
        <taxon>Aeromonadales</taxon>
        <taxon>Aeromonadaceae</taxon>
        <taxon>Aeromonas</taxon>
    </lineage>
</organism>
<proteinExistence type="predicted"/>
<accession>A0A6S5C5Z2</accession>
<evidence type="ECO:0000313" key="1">
    <source>
        <dbReference type="EMBL" id="BBR40804.1"/>
    </source>
</evidence>
<sequence>MPTHTDPRATRRPSYIRSALEPYRGELLRLHRTGSTIADLRHWLHTEHRLAVAHSTVARWLAQATSHPLRARFD</sequence>
<evidence type="ECO:0000313" key="2">
    <source>
        <dbReference type="Proteomes" id="UP000515442"/>
    </source>
</evidence>
<protein>
    <submittedName>
        <fullName evidence="1">Uncharacterized protein</fullName>
    </submittedName>
</protein>
<reference evidence="1 2" key="1">
    <citation type="submission" date="2019-12" db="EMBL/GenBank/DDBJ databases">
        <title>complete genome sequences of Aeromonas veronii str. WP3-W19-ESBL-03 isolated from wastewater treatment plant effluent.</title>
        <authorList>
            <person name="Sekizuka T."/>
            <person name="Itokawa K."/>
            <person name="Yatsu K."/>
            <person name="Inamine Y."/>
            <person name="Kuroda M."/>
        </authorList>
    </citation>
    <scope>NUCLEOTIDE SEQUENCE [LARGE SCALE GENOMIC DNA]</scope>
    <source>
        <strain evidence="1 2">WP3-W19-ESBL-03</strain>
    </source>
</reference>
<name>A0A6S5C5Z2_AERVE</name>
<gene>
    <name evidence="1" type="ORF">WP3W19E03_33290</name>
</gene>
<dbReference type="Proteomes" id="UP000515442">
    <property type="component" value="Chromosome"/>
</dbReference>
<dbReference type="EMBL" id="AP022038">
    <property type="protein sequence ID" value="BBR40804.1"/>
    <property type="molecule type" value="Genomic_DNA"/>
</dbReference>
<dbReference type="RefSeq" id="WP_103859313.1">
    <property type="nucleotide sequence ID" value="NZ_AP022038.1"/>
</dbReference>